<evidence type="ECO:0000256" key="1">
    <source>
        <dbReference type="ARBA" id="ARBA00023015"/>
    </source>
</evidence>
<keyword evidence="7" id="KW-1185">Reference proteome</keyword>
<accession>A0ABU3QBG1</accession>
<dbReference type="SUPFAM" id="SSF46689">
    <property type="entry name" value="Homeodomain-like"/>
    <property type="match status" value="1"/>
</dbReference>
<evidence type="ECO:0000256" key="3">
    <source>
        <dbReference type="ARBA" id="ARBA00023163"/>
    </source>
</evidence>
<dbReference type="InterPro" id="IPR050109">
    <property type="entry name" value="HTH-type_TetR-like_transc_reg"/>
</dbReference>
<dbReference type="Proteomes" id="UP001259572">
    <property type="component" value="Unassembled WGS sequence"/>
</dbReference>
<dbReference type="Gene3D" id="1.10.357.10">
    <property type="entry name" value="Tetracycline Repressor, domain 2"/>
    <property type="match status" value="1"/>
</dbReference>
<dbReference type="EMBL" id="JAVUPU010000010">
    <property type="protein sequence ID" value="MDT9600617.1"/>
    <property type="molecule type" value="Genomic_DNA"/>
</dbReference>
<dbReference type="Pfam" id="PF17940">
    <property type="entry name" value="TetR_C_31"/>
    <property type="match status" value="1"/>
</dbReference>
<proteinExistence type="predicted"/>
<organism evidence="6 7">
    <name type="scientific">Sphingosinicella rhizophila</name>
    <dbReference type="NCBI Taxonomy" id="3050082"/>
    <lineage>
        <taxon>Bacteria</taxon>
        <taxon>Pseudomonadati</taxon>
        <taxon>Pseudomonadota</taxon>
        <taxon>Alphaproteobacteria</taxon>
        <taxon>Sphingomonadales</taxon>
        <taxon>Sphingosinicellaceae</taxon>
        <taxon>Sphingosinicella</taxon>
    </lineage>
</organism>
<feature type="DNA-binding region" description="H-T-H motif" evidence="4">
    <location>
        <begin position="33"/>
        <end position="52"/>
    </location>
</feature>
<evidence type="ECO:0000313" key="6">
    <source>
        <dbReference type="EMBL" id="MDT9600617.1"/>
    </source>
</evidence>
<dbReference type="PANTHER" id="PTHR30055:SF234">
    <property type="entry name" value="HTH-TYPE TRANSCRIPTIONAL REGULATOR BETI"/>
    <property type="match status" value="1"/>
</dbReference>
<keyword evidence="2 4" id="KW-0238">DNA-binding</keyword>
<dbReference type="InterPro" id="IPR009057">
    <property type="entry name" value="Homeodomain-like_sf"/>
</dbReference>
<sequence>MPKRPDDYMEDRRDRILDAVELCCREKGWNQTTLRDVAAVAGLSKGGLYVHFATKTQLLEEILRRNVERIESLGKPTDPEAFIAYLQQNVLHVAGPEGREGAIAQGELQLDGVRNPDLRPLVEAVARKAVSVLEGVVRKFRPGLEPEEVTDRALAILFLLEGLRNYVGMSGNASVEQLQRVLARQVRAILHGRP</sequence>
<evidence type="ECO:0000256" key="2">
    <source>
        <dbReference type="ARBA" id="ARBA00023125"/>
    </source>
</evidence>
<dbReference type="PRINTS" id="PR00455">
    <property type="entry name" value="HTHTETR"/>
</dbReference>
<evidence type="ECO:0000256" key="4">
    <source>
        <dbReference type="PROSITE-ProRule" id="PRU00335"/>
    </source>
</evidence>
<reference evidence="6 7" key="1">
    <citation type="submission" date="2023-05" db="EMBL/GenBank/DDBJ databases">
        <authorList>
            <person name="Guo Y."/>
        </authorList>
    </citation>
    <scope>NUCLEOTIDE SEQUENCE [LARGE SCALE GENOMIC DNA]</scope>
    <source>
        <strain evidence="6 7">GR2756</strain>
    </source>
</reference>
<evidence type="ECO:0000313" key="7">
    <source>
        <dbReference type="Proteomes" id="UP001259572"/>
    </source>
</evidence>
<dbReference type="RefSeq" id="WP_315727972.1">
    <property type="nucleotide sequence ID" value="NZ_JAVUPU010000010.1"/>
</dbReference>
<name>A0ABU3QBG1_9SPHN</name>
<protein>
    <submittedName>
        <fullName evidence="6">TetR/AcrR family transcriptional regulator</fullName>
    </submittedName>
</protein>
<feature type="domain" description="HTH tetR-type" evidence="5">
    <location>
        <begin position="10"/>
        <end position="70"/>
    </location>
</feature>
<evidence type="ECO:0000259" key="5">
    <source>
        <dbReference type="PROSITE" id="PS50977"/>
    </source>
</evidence>
<dbReference type="InterPro" id="IPR041583">
    <property type="entry name" value="TetR_C_31"/>
</dbReference>
<dbReference type="PANTHER" id="PTHR30055">
    <property type="entry name" value="HTH-TYPE TRANSCRIPTIONAL REGULATOR RUTR"/>
    <property type="match status" value="1"/>
</dbReference>
<keyword evidence="1" id="KW-0805">Transcription regulation</keyword>
<comment type="caution">
    <text evidence="6">The sequence shown here is derived from an EMBL/GenBank/DDBJ whole genome shotgun (WGS) entry which is preliminary data.</text>
</comment>
<keyword evidence="3" id="KW-0804">Transcription</keyword>
<dbReference type="InterPro" id="IPR001647">
    <property type="entry name" value="HTH_TetR"/>
</dbReference>
<gene>
    <name evidence="6" type="ORF">RQX22_16775</name>
</gene>
<dbReference type="Pfam" id="PF00440">
    <property type="entry name" value="TetR_N"/>
    <property type="match status" value="1"/>
</dbReference>
<dbReference type="PROSITE" id="PS50977">
    <property type="entry name" value="HTH_TETR_2"/>
    <property type="match status" value="1"/>
</dbReference>